<dbReference type="SUPFAM" id="SSF55136">
    <property type="entry name" value="Probable bacterial effector-binding domain"/>
    <property type="match status" value="1"/>
</dbReference>
<dbReference type="Gene3D" id="3.20.80.10">
    <property type="entry name" value="Regulatory factor, effector binding domain"/>
    <property type="match status" value="1"/>
</dbReference>
<reference evidence="2 3" key="1">
    <citation type="journal article" date="2024" name="G3 (Bethesda)">
        <title>Genome assembly of Hibiscus sabdariffa L. provides insights into metabolisms of medicinal natural products.</title>
        <authorList>
            <person name="Kim T."/>
        </authorList>
    </citation>
    <scope>NUCLEOTIDE SEQUENCE [LARGE SCALE GENOMIC DNA]</scope>
    <source>
        <strain evidence="2">TK-2024</strain>
        <tissue evidence="2">Old leaves</tissue>
    </source>
</reference>
<comment type="caution">
    <text evidence="2">The sequence shown here is derived from an EMBL/GenBank/DDBJ whole genome shotgun (WGS) entry which is preliminary data.</text>
</comment>
<dbReference type="InterPro" id="IPR011256">
    <property type="entry name" value="Reg_factor_effector_dom_sf"/>
</dbReference>
<comment type="similarity">
    <text evidence="1">Belongs to the HEBP family.</text>
</comment>
<sequence length="157" mass="17592">MTAPVITEVLSSDGPFYESSFSVSFYVPKVNRANPPPTEGLHLRRWKSTYVAIRQFGGFVTVYNIAGEVAALQASLEGTVWTAAIEKARKDDATSVYSVAQYNDPFEFSGRVNEIWMLFDLEDEFLLVKVQNNSASFLELQVTGKYIYTCICMDCVT</sequence>
<dbReference type="InterPro" id="IPR006917">
    <property type="entry name" value="SOUL_heme-bd"/>
</dbReference>
<gene>
    <name evidence="2" type="ORF">V6N11_068769</name>
</gene>
<evidence type="ECO:0000313" key="2">
    <source>
        <dbReference type="EMBL" id="KAK8985515.1"/>
    </source>
</evidence>
<evidence type="ECO:0000256" key="1">
    <source>
        <dbReference type="ARBA" id="ARBA00009817"/>
    </source>
</evidence>
<protein>
    <submittedName>
        <fullName evidence="2">Uncharacterized protein</fullName>
    </submittedName>
</protein>
<dbReference type="PANTHER" id="PTHR11220:SF25">
    <property type="entry name" value="F3F9.4"/>
    <property type="match status" value="1"/>
</dbReference>
<organism evidence="2 3">
    <name type="scientific">Hibiscus sabdariffa</name>
    <name type="common">roselle</name>
    <dbReference type="NCBI Taxonomy" id="183260"/>
    <lineage>
        <taxon>Eukaryota</taxon>
        <taxon>Viridiplantae</taxon>
        <taxon>Streptophyta</taxon>
        <taxon>Embryophyta</taxon>
        <taxon>Tracheophyta</taxon>
        <taxon>Spermatophyta</taxon>
        <taxon>Magnoliopsida</taxon>
        <taxon>eudicotyledons</taxon>
        <taxon>Gunneridae</taxon>
        <taxon>Pentapetalae</taxon>
        <taxon>rosids</taxon>
        <taxon>malvids</taxon>
        <taxon>Malvales</taxon>
        <taxon>Malvaceae</taxon>
        <taxon>Malvoideae</taxon>
        <taxon>Hibiscus</taxon>
    </lineage>
</organism>
<proteinExistence type="inferred from homology"/>
<dbReference type="PANTHER" id="PTHR11220">
    <property type="entry name" value="HEME-BINDING PROTEIN-RELATED"/>
    <property type="match status" value="1"/>
</dbReference>
<accession>A0ABR2PBH0</accession>
<dbReference type="EMBL" id="JBBPBN010000069">
    <property type="protein sequence ID" value="KAK8985515.1"/>
    <property type="molecule type" value="Genomic_DNA"/>
</dbReference>
<dbReference type="Pfam" id="PF04832">
    <property type="entry name" value="SOUL"/>
    <property type="match status" value="1"/>
</dbReference>
<keyword evidence="3" id="KW-1185">Reference proteome</keyword>
<dbReference type="Proteomes" id="UP001396334">
    <property type="component" value="Unassembled WGS sequence"/>
</dbReference>
<evidence type="ECO:0000313" key="3">
    <source>
        <dbReference type="Proteomes" id="UP001396334"/>
    </source>
</evidence>
<name>A0ABR2PBH0_9ROSI</name>